<name>A0A0G0AXZ9_9BACT</name>
<gene>
    <name evidence="3" type="ORF">UR21_C0009G0016</name>
</gene>
<proteinExistence type="inferred from homology"/>
<comment type="subcellular location">
    <subcellularLocation>
        <location evidence="1">Membrane</location>
        <topology evidence="1">Single-pass type II membrane protein</topology>
    </subcellularLocation>
</comment>
<keyword evidence="1" id="KW-0378">Hydrolase</keyword>
<protein>
    <recommendedName>
        <fullName evidence="1">Signal peptidase I</fullName>
        <ecNumber evidence="1">3.4.21.89</ecNumber>
    </recommendedName>
</protein>
<keyword evidence="1" id="KW-1133">Transmembrane helix</keyword>
<dbReference type="CDD" id="cd06530">
    <property type="entry name" value="S26_SPase_I"/>
    <property type="match status" value="1"/>
</dbReference>
<comment type="caution">
    <text evidence="1">Lacks conserved residue(s) required for the propagation of feature annotation.</text>
</comment>
<evidence type="ECO:0000313" key="3">
    <source>
        <dbReference type="EMBL" id="KKP31435.1"/>
    </source>
</evidence>
<accession>A0A0G0AXZ9</accession>
<dbReference type="GO" id="GO:0004252">
    <property type="term" value="F:serine-type endopeptidase activity"/>
    <property type="evidence" value="ECO:0007669"/>
    <property type="project" value="InterPro"/>
</dbReference>
<feature type="transmembrane region" description="Helical" evidence="1">
    <location>
        <begin position="44"/>
        <end position="69"/>
    </location>
</feature>
<dbReference type="Pfam" id="PF10502">
    <property type="entry name" value="Peptidase_S26"/>
    <property type="match status" value="1"/>
</dbReference>
<comment type="similarity">
    <text evidence="1">Belongs to the peptidase S26 family.</text>
</comment>
<dbReference type="AlphaFoldDB" id="A0A0G0AXZ9"/>
<evidence type="ECO:0000259" key="2">
    <source>
        <dbReference type="Pfam" id="PF10502"/>
    </source>
</evidence>
<dbReference type="InterPro" id="IPR000223">
    <property type="entry name" value="Pept_S26A_signal_pept_1"/>
</dbReference>
<keyword evidence="1" id="KW-0812">Transmembrane</keyword>
<dbReference type="GO" id="GO:0006465">
    <property type="term" value="P:signal peptide processing"/>
    <property type="evidence" value="ECO:0007669"/>
    <property type="project" value="InterPro"/>
</dbReference>
<dbReference type="GO" id="GO:0016020">
    <property type="term" value="C:membrane"/>
    <property type="evidence" value="ECO:0007669"/>
    <property type="project" value="UniProtKB-SubCell"/>
</dbReference>
<sequence>MEEIRFSKNNAKKFRNIWLVSLLLFVVSIIGMLSNIATDNTGTYFGLFTLILSLSVIVGSLSFVIWIYKIGNKIIKNIIKILGMLTGSIFFLMILWMILFRYAIVDGSSMEPSYKHNEIYLVSKFALKSSDPKRGDVVDYYFINKNNERMGRIVGLPHETILVASDELTVDGNKLDEPYVDWSEWTKGREENITLKDGEFLVLFDKRGGDMQVIKKENIIGKFIFKLYAK</sequence>
<feature type="domain" description="Peptidase S26" evidence="2">
    <location>
        <begin position="85"/>
        <end position="187"/>
    </location>
</feature>
<evidence type="ECO:0000313" key="4">
    <source>
        <dbReference type="Proteomes" id="UP000034803"/>
    </source>
</evidence>
<dbReference type="NCBIfam" id="TIGR02227">
    <property type="entry name" value="sigpep_I_bact"/>
    <property type="match status" value="1"/>
</dbReference>
<organism evidence="3 4">
    <name type="scientific">Candidatus Woesebacteria bacterium GW2011_GWC2_31_9</name>
    <dbReference type="NCBI Taxonomy" id="1618586"/>
    <lineage>
        <taxon>Bacteria</taxon>
        <taxon>Candidatus Woeseibacteriota</taxon>
    </lineage>
</organism>
<comment type="caution">
    <text evidence="3">The sequence shown here is derived from an EMBL/GenBank/DDBJ whole genome shotgun (WGS) entry which is preliminary data.</text>
</comment>
<keyword evidence="1" id="KW-0472">Membrane</keyword>
<dbReference type="InterPro" id="IPR036286">
    <property type="entry name" value="LexA/Signal_pep-like_sf"/>
</dbReference>
<feature type="transmembrane region" description="Helical" evidence="1">
    <location>
        <begin position="16"/>
        <end position="38"/>
    </location>
</feature>
<dbReference type="EMBL" id="LBOI01000009">
    <property type="protein sequence ID" value="KKP31435.1"/>
    <property type="molecule type" value="Genomic_DNA"/>
</dbReference>
<keyword evidence="1" id="KW-0645">Protease</keyword>
<dbReference type="EC" id="3.4.21.89" evidence="1"/>
<dbReference type="InterPro" id="IPR019533">
    <property type="entry name" value="Peptidase_S26"/>
</dbReference>
<feature type="transmembrane region" description="Helical" evidence="1">
    <location>
        <begin position="81"/>
        <end position="104"/>
    </location>
</feature>
<evidence type="ECO:0000256" key="1">
    <source>
        <dbReference type="RuleBase" id="RU362042"/>
    </source>
</evidence>
<comment type="catalytic activity">
    <reaction evidence="1">
        <text>Cleavage of hydrophobic, N-terminal signal or leader sequences from secreted and periplasmic proteins.</text>
        <dbReference type="EC" id="3.4.21.89"/>
    </reaction>
</comment>
<dbReference type="Gene3D" id="2.10.109.10">
    <property type="entry name" value="Umud Fragment, subunit A"/>
    <property type="match status" value="1"/>
</dbReference>
<dbReference type="Proteomes" id="UP000034803">
    <property type="component" value="Unassembled WGS sequence"/>
</dbReference>
<reference evidence="3 4" key="1">
    <citation type="journal article" date="2015" name="Nature">
        <title>rRNA introns, odd ribosomes, and small enigmatic genomes across a large radiation of phyla.</title>
        <authorList>
            <person name="Brown C.T."/>
            <person name="Hug L.A."/>
            <person name="Thomas B.C."/>
            <person name="Sharon I."/>
            <person name="Castelle C.J."/>
            <person name="Singh A."/>
            <person name="Wilkins M.J."/>
            <person name="Williams K.H."/>
            <person name="Banfield J.F."/>
        </authorList>
    </citation>
    <scope>NUCLEOTIDE SEQUENCE [LARGE SCALE GENOMIC DNA]</scope>
</reference>
<dbReference type="GO" id="GO:0009003">
    <property type="term" value="F:signal peptidase activity"/>
    <property type="evidence" value="ECO:0007669"/>
    <property type="project" value="UniProtKB-EC"/>
</dbReference>
<dbReference type="SUPFAM" id="SSF51306">
    <property type="entry name" value="LexA/Signal peptidase"/>
    <property type="match status" value="1"/>
</dbReference>